<evidence type="ECO:0008006" key="3">
    <source>
        <dbReference type="Google" id="ProtNLM"/>
    </source>
</evidence>
<gene>
    <name evidence="1" type="ORF">GCM10023169_07120</name>
</gene>
<proteinExistence type="predicted"/>
<accession>A0ABP8KX82</accession>
<name>A0ABP8KX82_9MICO</name>
<dbReference type="Proteomes" id="UP001500622">
    <property type="component" value="Unassembled WGS sequence"/>
</dbReference>
<reference evidence="2" key="1">
    <citation type="journal article" date="2019" name="Int. J. Syst. Evol. Microbiol.">
        <title>The Global Catalogue of Microorganisms (GCM) 10K type strain sequencing project: providing services to taxonomists for standard genome sequencing and annotation.</title>
        <authorList>
            <consortium name="The Broad Institute Genomics Platform"/>
            <consortium name="The Broad Institute Genome Sequencing Center for Infectious Disease"/>
            <person name="Wu L."/>
            <person name="Ma J."/>
        </authorList>
    </citation>
    <scope>NUCLEOTIDE SEQUENCE [LARGE SCALE GENOMIC DNA]</scope>
    <source>
        <strain evidence="2">JCM 17810</strain>
    </source>
</reference>
<evidence type="ECO:0000313" key="2">
    <source>
        <dbReference type="Proteomes" id="UP001500622"/>
    </source>
</evidence>
<sequence length="63" mass="7367">MDANIFYELYRQREAELERHLERRLGVGLRPEAVVPRRGILRALRALRSARRGRIGSPAEVLR</sequence>
<protein>
    <recommendedName>
        <fullName evidence="3">PIN domain-containing protein</fullName>
    </recommendedName>
</protein>
<organism evidence="1 2">
    <name type="scientific">Georgenia halophila</name>
    <dbReference type="NCBI Taxonomy" id="620889"/>
    <lineage>
        <taxon>Bacteria</taxon>
        <taxon>Bacillati</taxon>
        <taxon>Actinomycetota</taxon>
        <taxon>Actinomycetes</taxon>
        <taxon>Micrococcales</taxon>
        <taxon>Bogoriellaceae</taxon>
        <taxon>Georgenia</taxon>
    </lineage>
</organism>
<comment type="caution">
    <text evidence="1">The sequence shown here is derived from an EMBL/GenBank/DDBJ whole genome shotgun (WGS) entry which is preliminary data.</text>
</comment>
<dbReference type="EMBL" id="BAABGN010000002">
    <property type="protein sequence ID" value="GAA4418021.1"/>
    <property type="molecule type" value="Genomic_DNA"/>
</dbReference>
<keyword evidence="2" id="KW-1185">Reference proteome</keyword>
<evidence type="ECO:0000313" key="1">
    <source>
        <dbReference type="EMBL" id="GAA4418021.1"/>
    </source>
</evidence>